<proteinExistence type="predicted"/>
<dbReference type="InterPro" id="IPR029058">
    <property type="entry name" value="AB_hydrolase_fold"/>
</dbReference>
<dbReference type="PANTHER" id="PTHR21357:SF4">
    <property type="entry name" value="FAM172 FAMILY PROTEIN HOMOLOG CG10038"/>
    <property type="match status" value="1"/>
</dbReference>
<feature type="region of interest" description="Disordered" evidence="1">
    <location>
        <begin position="272"/>
        <end position="378"/>
    </location>
</feature>
<sequence>MSSNAPSLSQDSTIYTGLYPSVYPWRSFMPLQSPPMAGFGIHTVGQPATAALGSPPSTFASEKTHTNCADRLVRGSNREVLGQCLIINDCLDSGTQFPYIKWGIENNYGIIVANTNINEATVNGQEVEIRGSKSPEMHTESIWKGFVQNAKAKQIAIVAHSYGGVCTLELAIKFTNEFKDRVFAVALTDSVHSLGHQEASEEVIEYYKERAKNWASSYDPLDTPLETRLDSCPTVSAGTDKHEYTSFSCMHSVFKFFEEKFCERHSSQLSVKKESIKSDSRSADGEKSSENAKAAEPKVDKGDNSVMSQDVLSQDDINMASQSQDMLSQGDTDMASQSQDMLSQEDMGSQSQGDTDMASQGDTHIPSRDVTSVKKEEL</sequence>
<dbReference type="Proteomes" id="UP001186944">
    <property type="component" value="Unassembled WGS sequence"/>
</dbReference>
<dbReference type="PANTHER" id="PTHR21357">
    <property type="entry name" value="FAM172 FAMILY PROTEIN HOMOLOG CG10038"/>
    <property type="match status" value="1"/>
</dbReference>
<evidence type="ECO:0000256" key="1">
    <source>
        <dbReference type="SAM" id="MobiDB-lite"/>
    </source>
</evidence>
<dbReference type="GO" id="GO:0035197">
    <property type="term" value="F:siRNA binding"/>
    <property type="evidence" value="ECO:0007669"/>
    <property type="project" value="TreeGrafter"/>
</dbReference>
<feature type="domain" description="Arb2" evidence="2">
    <location>
        <begin position="84"/>
        <end position="220"/>
    </location>
</feature>
<dbReference type="AlphaFoldDB" id="A0AA88Y3J9"/>
<dbReference type="EMBL" id="VSWD01000007">
    <property type="protein sequence ID" value="KAK3097403.1"/>
    <property type="molecule type" value="Genomic_DNA"/>
</dbReference>
<organism evidence="3 4">
    <name type="scientific">Pinctada imbricata</name>
    <name type="common">Atlantic pearl-oyster</name>
    <name type="synonym">Pinctada martensii</name>
    <dbReference type="NCBI Taxonomy" id="66713"/>
    <lineage>
        <taxon>Eukaryota</taxon>
        <taxon>Metazoa</taxon>
        <taxon>Spiralia</taxon>
        <taxon>Lophotrochozoa</taxon>
        <taxon>Mollusca</taxon>
        <taxon>Bivalvia</taxon>
        <taxon>Autobranchia</taxon>
        <taxon>Pteriomorphia</taxon>
        <taxon>Pterioida</taxon>
        <taxon>Pterioidea</taxon>
        <taxon>Pteriidae</taxon>
        <taxon>Pinctada</taxon>
    </lineage>
</organism>
<dbReference type="InterPro" id="IPR048263">
    <property type="entry name" value="Arb2"/>
</dbReference>
<feature type="compositionally biased region" description="Basic and acidic residues" evidence="1">
    <location>
        <begin position="365"/>
        <end position="378"/>
    </location>
</feature>
<protein>
    <recommendedName>
        <fullName evidence="2">Arb2 domain-containing protein</fullName>
    </recommendedName>
</protein>
<feature type="compositionally biased region" description="Polar residues" evidence="1">
    <location>
        <begin position="305"/>
        <end position="362"/>
    </location>
</feature>
<accession>A0AA88Y3J9</accession>
<gene>
    <name evidence="3" type="ORF">FSP39_009330</name>
</gene>
<feature type="compositionally biased region" description="Basic and acidic residues" evidence="1">
    <location>
        <begin position="272"/>
        <end position="303"/>
    </location>
</feature>
<dbReference type="SUPFAM" id="SSF53474">
    <property type="entry name" value="alpha/beta-Hydrolases"/>
    <property type="match status" value="1"/>
</dbReference>
<dbReference type="InterPro" id="IPR053858">
    <property type="entry name" value="Arb2_dom"/>
</dbReference>
<evidence type="ECO:0000313" key="4">
    <source>
        <dbReference type="Proteomes" id="UP001186944"/>
    </source>
</evidence>
<reference evidence="3" key="1">
    <citation type="submission" date="2019-08" db="EMBL/GenBank/DDBJ databases">
        <title>The improved chromosome-level genome for the pearl oyster Pinctada fucata martensii using PacBio sequencing and Hi-C.</title>
        <authorList>
            <person name="Zheng Z."/>
        </authorList>
    </citation>
    <scope>NUCLEOTIDE SEQUENCE</scope>
    <source>
        <strain evidence="3">ZZ-2019</strain>
        <tissue evidence="3">Adductor muscle</tissue>
    </source>
</reference>
<keyword evidence="4" id="KW-1185">Reference proteome</keyword>
<evidence type="ECO:0000313" key="3">
    <source>
        <dbReference type="EMBL" id="KAK3097403.1"/>
    </source>
</evidence>
<evidence type="ECO:0000259" key="2">
    <source>
        <dbReference type="Pfam" id="PF22749"/>
    </source>
</evidence>
<dbReference type="GO" id="GO:0005634">
    <property type="term" value="C:nucleus"/>
    <property type="evidence" value="ECO:0007669"/>
    <property type="project" value="TreeGrafter"/>
</dbReference>
<dbReference type="GO" id="GO:0031048">
    <property type="term" value="P:regulatory ncRNA-mediated heterochromatin formation"/>
    <property type="evidence" value="ECO:0007669"/>
    <property type="project" value="TreeGrafter"/>
</dbReference>
<comment type="caution">
    <text evidence="3">The sequence shown here is derived from an EMBL/GenBank/DDBJ whole genome shotgun (WGS) entry which is preliminary data.</text>
</comment>
<dbReference type="Pfam" id="PF22749">
    <property type="entry name" value="Arb2"/>
    <property type="match status" value="1"/>
</dbReference>
<name>A0AA88Y3J9_PINIB</name>
<dbReference type="Gene3D" id="3.40.50.1820">
    <property type="entry name" value="alpha/beta hydrolase"/>
    <property type="match status" value="1"/>
</dbReference>